<gene>
    <name evidence="2" type="ORF">QBC32DRAFT_319827</name>
</gene>
<sequence>MAIDETDTPIEEAVNLSSIDANALSSIPINDFLVPRESTPPDDLPEENESIPIDPALLESQAVDSQAVDSQVEYHTVETADSGTPTITQLVSNDVPP</sequence>
<evidence type="ECO:0000313" key="2">
    <source>
        <dbReference type="EMBL" id="KAK3946633.1"/>
    </source>
</evidence>
<keyword evidence="3" id="KW-1185">Reference proteome</keyword>
<feature type="region of interest" description="Disordered" evidence="1">
    <location>
        <begin position="64"/>
        <end position="97"/>
    </location>
</feature>
<reference evidence="2" key="1">
    <citation type="journal article" date="2023" name="Mol. Phylogenet. Evol.">
        <title>Genome-scale phylogeny and comparative genomics of the fungal order Sordariales.</title>
        <authorList>
            <person name="Hensen N."/>
            <person name="Bonometti L."/>
            <person name="Westerberg I."/>
            <person name="Brannstrom I.O."/>
            <person name="Guillou S."/>
            <person name="Cros-Aarteil S."/>
            <person name="Calhoun S."/>
            <person name="Haridas S."/>
            <person name="Kuo A."/>
            <person name="Mondo S."/>
            <person name="Pangilinan J."/>
            <person name="Riley R."/>
            <person name="LaButti K."/>
            <person name="Andreopoulos B."/>
            <person name="Lipzen A."/>
            <person name="Chen C."/>
            <person name="Yan M."/>
            <person name="Daum C."/>
            <person name="Ng V."/>
            <person name="Clum A."/>
            <person name="Steindorff A."/>
            <person name="Ohm R.A."/>
            <person name="Martin F."/>
            <person name="Silar P."/>
            <person name="Natvig D.O."/>
            <person name="Lalanne C."/>
            <person name="Gautier V."/>
            <person name="Ament-Velasquez S.L."/>
            <person name="Kruys A."/>
            <person name="Hutchinson M.I."/>
            <person name="Powell A.J."/>
            <person name="Barry K."/>
            <person name="Miller A.N."/>
            <person name="Grigoriev I.V."/>
            <person name="Debuchy R."/>
            <person name="Gladieux P."/>
            <person name="Hiltunen Thoren M."/>
            <person name="Johannesson H."/>
        </authorList>
    </citation>
    <scope>NUCLEOTIDE SEQUENCE</scope>
    <source>
        <strain evidence="2">CBS 626.80</strain>
    </source>
</reference>
<evidence type="ECO:0000256" key="1">
    <source>
        <dbReference type="SAM" id="MobiDB-lite"/>
    </source>
</evidence>
<evidence type="ECO:0000313" key="3">
    <source>
        <dbReference type="Proteomes" id="UP001303222"/>
    </source>
</evidence>
<comment type="caution">
    <text evidence="2">The sequence shown here is derived from an EMBL/GenBank/DDBJ whole genome shotgun (WGS) entry which is preliminary data.</text>
</comment>
<name>A0AAN6NKU5_9PEZI</name>
<proteinExistence type="predicted"/>
<protein>
    <submittedName>
        <fullName evidence="2">Uncharacterized protein</fullName>
    </submittedName>
</protein>
<dbReference type="Proteomes" id="UP001303222">
    <property type="component" value="Unassembled WGS sequence"/>
</dbReference>
<dbReference type="EMBL" id="MU859617">
    <property type="protein sequence ID" value="KAK3946633.1"/>
    <property type="molecule type" value="Genomic_DNA"/>
</dbReference>
<feature type="compositionally biased region" description="Polar residues" evidence="1">
    <location>
        <begin position="79"/>
        <end position="97"/>
    </location>
</feature>
<reference evidence="2" key="2">
    <citation type="submission" date="2023-06" db="EMBL/GenBank/DDBJ databases">
        <authorList>
            <consortium name="Lawrence Berkeley National Laboratory"/>
            <person name="Mondo S.J."/>
            <person name="Hensen N."/>
            <person name="Bonometti L."/>
            <person name="Westerberg I."/>
            <person name="Brannstrom I.O."/>
            <person name="Guillou S."/>
            <person name="Cros-Aarteil S."/>
            <person name="Calhoun S."/>
            <person name="Haridas S."/>
            <person name="Kuo A."/>
            <person name="Pangilinan J."/>
            <person name="Riley R."/>
            <person name="Labutti K."/>
            <person name="Andreopoulos B."/>
            <person name="Lipzen A."/>
            <person name="Chen C."/>
            <person name="Yanf M."/>
            <person name="Daum C."/>
            <person name="Ng V."/>
            <person name="Clum A."/>
            <person name="Steindorff A."/>
            <person name="Ohm R."/>
            <person name="Martin F."/>
            <person name="Silar P."/>
            <person name="Natvig D."/>
            <person name="Lalanne C."/>
            <person name="Gautier V."/>
            <person name="Ament-Velasquez S.L."/>
            <person name="Kruys A."/>
            <person name="Hutchinson M.I."/>
            <person name="Powell A.J."/>
            <person name="Barry K."/>
            <person name="Miller A.N."/>
            <person name="Grigoriev I.V."/>
            <person name="Debuchy R."/>
            <person name="Gladieux P."/>
            <person name="Thoren M.H."/>
            <person name="Johannesson H."/>
        </authorList>
    </citation>
    <scope>NUCLEOTIDE SEQUENCE</scope>
    <source>
        <strain evidence="2">CBS 626.80</strain>
    </source>
</reference>
<organism evidence="2 3">
    <name type="scientific">Pseudoneurospora amorphoporcata</name>
    <dbReference type="NCBI Taxonomy" id="241081"/>
    <lineage>
        <taxon>Eukaryota</taxon>
        <taxon>Fungi</taxon>
        <taxon>Dikarya</taxon>
        <taxon>Ascomycota</taxon>
        <taxon>Pezizomycotina</taxon>
        <taxon>Sordariomycetes</taxon>
        <taxon>Sordariomycetidae</taxon>
        <taxon>Sordariales</taxon>
        <taxon>Sordariaceae</taxon>
        <taxon>Pseudoneurospora</taxon>
    </lineage>
</organism>
<dbReference type="AlphaFoldDB" id="A0AAN6NKU5"/>
<accession>A0AAN6NKU5</accession>